<keyword evidence="1" id="KW-0147">Chitin-binding</keyword>
<dbReference type="InterPro" id="IPR036508">
    <property type="entry name" value="Chitin-bd_dom_sf"/>
</dbReference>
<dbReference type="EMBL" id="AXCM01003476">
    <property type="status" value="NOT_ANNOTATED_CDS"/>
    <property type="molecule type" value="Genomic_DNA"/>
</dbReference>
<dbReference type="SUPFAM" id="SSF57625">
    <property type="entry name" value="Invertebrate chitin-binding proteins"/>
    <property type="match status" value="2"/>
</dbReference>
<evidence type="ECO:0000259" key="7">
    <source>
        <dbReference type="PROSITE" id="PS50940"/>
    </source>
</evidence>
<evidence type="ECO:0000256" key="4">
    <source>
        <dbReference type="ARBA" id="ARBA00023157"/>
    </source>
</evidence>
<dbReference type="VEuPathDB" id="VectorBase:ACUA015145"/>
<evidence type="ECO:0000256" key="1">
    <source>
        <dbReference type="ARBA" id="ARBA00022669"/>
    </source>
</evidence>
<dbReference type="AlphaFoldDB" id="A0A182MCS9"/>
<dbReference type="EnsemblMetazoa" id="ACUA015145-RA">
    <property type="protein sequence ID" value="ACUA015145-PA"/>
    <property type="gene ID" value="ACUA015145"/>
</dbReference>
<dbReference type="PANTHER" id="PTHR23301">
    <property type="entry name" value="CHITIN BINDING PERITROPHIN-A"/>
    <property type="match status" value="1"/>
</dbReference>
<dbReference type="SMART" id="SM00494">
    <property type="entry name" value="ChtBD2"/>
    <property type="match status" value="2"/>
</dbReference>
<name>A0A182MCS9_9DIPT</name>
<keyword evidence="2 6" id="KW-0732">Signal</keyword>
<protein>
    <recommendedName>
        <fullName evidence="7">Chitin-binding type-2 domain-containing protein</fullName>
    </recommendedName>
</protein>
<dbReference type="GO" id="GO:0005576">
    <property type="term" value="C:extracellular region"/>
    <property type="evidence" value="ECO:0007669"/>
    <property type="project" value="InterPro"/>
</dbReference>
<dbReference type="Pfam" id="PF01607">
    <property type="entry name" value="CBM_14"/>
    <property type="match status" value="2"/>
</dbReference>
<evidence type="ECO:0000256" key="5">
    <source>
        <dbReference type="ARBA" id="ARBA00023180"/>
    </source>
</evidence>
<evidence type="ECO:0000313" key="9">
    <source>
        <dbReference type="Proteomes" id="UP000075883"/>
    </source>
</evidence>
<reference evidence="9" key="1">
    <citation type="submission" date="2013-09" db="EMBL/GenBank/DDBJ databases">
        <title>The Genome Sequence of Anopheles culicifacies species A.</title>
        <authorList>
            <consortium name="The Broad Institute Genomics Platform"/>
            <person name="Neafsey D.E."/>
            <person name="Besansky N."/>
            <person name="Howell P."/>
            <person name="Walton C."/>
            <person name="Young S.K."/>
            <person name="Zeng Q."/>
            <person name="Gargeya S."/>
            <person name="Fitzgerald M."/>
            <person name="Haas B."/>
            <person name="Abouelleil A."/>
            <person name="Allen A.W."/>
            <person name="Alvarado L."/>
            <person name="Arachchi H.M."/>
            <person name="Berlin A.M."/>
            <person name="Chapman S.B."/>
            <person name="Gainer-Dewar J."/>
            <person name="Goldberg J."/>
            <person name="Griggs A."/>
            <person name="Gujja S."/>
            <person name="Hansen M."/>
            <person name="Howarth C."/>
            <person name="Imamovic A."/>
            <person name="Ireland A."/>
            <person name="Larimer J."/>
            <person name="McCowan C."/>
            <person name="Murphy C."/>
            <person name="Pearson M."/>
            <person name="Poon T.W."/>
            <person name="Priest M."/>
            <person name="Roberts A."/>
            <person name="Saif S."/>
            <person name="Shea T."/>
            <person name="Sisk P."/>
            <person name="Sykes S."/>
            <person name="Wortman J."/>
            <person name="Nusbaum C."/>
            <person name="Birren B."/>
        </authorList>
    </citation>
    <scope>NUCLEOTIDE SEQUENCE [LARGE SCALE GENOMIC DNA]</scope>
    <source>
        <strain evidence="9">A-37</strain>
    </source>
</reference>
<evidence type="ECO:0000256" key="2">
    <source>
        <dbReference type="ARBA" id="ARBA00022729"/>
    </source>
</evidence>
<reference evidence="8" key="2">
    <citation type="submission" date="2020-05" db="UniProtKB">
        <authorList>
            <consortium name="EnsemblMetazoa"/>
        </authorList>
    </citation>
    <scope>IDENTIFICATION</scope>
    <source>
        <strain evidence="8">A-37</strain>
    </source>
</reference>
<dbReference type="PANTHER" id="PTHR23301:SF0">
    <property type="entry name" value="CHITIN-BINDING TYPE-2 DOMAIN-CONTAINING PROTEIN-RELATED"/>
    <property type="match status" value="1"/>
</dbReference>
<keyword evidence="5" id="KW-0325">Glycoprotein</keyword>
<feature type="signal peptide" evidence="6">
    <location>
        <begin position="1"/>
        <end position="18"/>
    </location>
</feature>
<keyword evidence="4" id="KW-1015">Disulfide bond</keyword>
<dbReference type="InterPro" id="IPR051940">
    <property type="entry name" value="Chitin_bind-dev_reg"/>
</dbReference>
<evidence type="ECO:0000313" key="8">
    <source>
        <dbReference type="EnsemblMetazoa" id="ACUA015145-PA"/>
    </source>
</evidence>
<keyword evidence="9" id="KW-1185">Reference proteome</keyword>
<feature type="domain" description="Chitin-binding type-2" evidence="7">
    <location>
        <begin position="23"/>
        <end position="78"/>
    </location>
</feature>
<accession>A0A182MCS9</accession>
<dbReference type="Gene3D" id="2.170.140.10">
    <property type="entry name" value="Chitin binding domain"/>
    <property type="match status" value="2"/>
</dbReference>
<feature type="chain" id="PRO_5008128286" description="Chitin-binding type-2 domain-containing protein" evidence="6">
    <location>
        <begin position="19"/>
        <end position="207"/>
    </location>
</feature>
<dbReference type="PROSITE" id="PS50940">
    <property type="entry name" value="CHIT_BIND_II"/>
    <property type="match status" value="2"/>
</dbReference>
<feature type="domain" description="Chitin-binding type-2" evidence="7">
    <location>
        <begin position="96"/>
        <end position="158"/>
    </location>
</feature>
<evidence type="ECO:0000256" key="3">
    <source>
        <dbReference type="ARBA" id="ARBA00022737"/>
    </source>
</evidence>
<dbReference type="STRING" id="139723.A0A182MCS9"/>
<evidence type="ECO:0000256" key="6">
    <source>
        <dbReference type="SAM" id="SignalP"/>
    </source>
</evidence>
<dbReference type="Proteomes" id="UP000075883">
    <property type="component" value="Unassembled WGS sequence"/>
</dbReference>
<organism evidence="8 9">
    <name type="scientific">Anopheles culicifacies</name>
    <dbReference type="NCBI Taxonomy" id="139723"/>
    <lineage>
        <taxon>Eukaryota</taxon>
        <taxon>Metazoa</taxon>
        <taxon>Ecdysozoa</taxon>
        <taxon>Arthropoda</taxon>
        <taxon>Hexapoda</taxon>
        <taxon>Insecta</taxon>
        <taxon>Pterygota</taxon>
        <taxon>Neoptera</taxon>
        <taxon>Endopterygota</taxon>
        <taxon>Diptera</taxon>
        <taxon>Nematocera</taxon>
        <taxon>Culicoidea</taxon>
        <taxon>Culicidae</taxon>
        <taxon>Anophelinae</taxon>
        <taxon>Anopheles</taxon>
        <taxon>culicifacies species complex</taxon>
    </lineage>
</organism>
<sequence>MSASIIVTVCLLVNFVAGFTEQVSPCLGDKLYLSHPSDCTRYFTCIGKKAIEQRCPRGTEWDTVQSTCIVPEVRKCSTRQSDLAPPPLVSKCPPQLTRCPVHANPAEEVVFIPHSDCHKFYACVSAVPVELSCPKRLYWNHESCQCDYEHAASTECVVEHPKPTLPSVSRVRRSDEDVTTTVPEVSGASIRGISSILVLIITVVLNV</sequence>
<dbReference type="GO" id="GO:0008061">
    <property type="term" value="F:chitin binding"/>
    <property type="evidence" value="ECO:0007669"/>
    <property type="project" value="UniProtKB-KW"/>
</dbReference>
<dbReference type="InterPro" id="IPR002557">
    <property type="entry name" value="Chitin-bd_dom"/>
</dbReference>
<keyword evidence="3" id="KW-0677">Repeat</keyword>
<dbReference type="EMBL" id="AXCM01003477">
    <property type="status" value="NOT_ANNOTATED_CDS"/>
    <property type="molecule type" value="Genomic_DNA"/>
</dbReference>
<proteinExistence type="predicted"/>
<dbReference type="EMBL" id="AXCM01003475">
    <property type="status" value="NOT_ANNOTATED_CDS"/>
    <property type="molecule type" value="Genomic_DNA"/>
</dbReference>